<evidence type="ECO:0000256" key="1">
    <source>
        <dbReference type="SAM" id="SignalP"/>
    </source>
</evidence>
<reference evidence="2 3" key="1">
    <citation type="journal article" date="2015" name="Genome Biol. Evol.">
        <title>Phylogenomic analyses indicate that early fungi evolved digesting cell walls of algal ancestors of land plants.</title>
        <authorList>
            <person name="Chang Y."/>
            <person name="Wang S."/>
            <person name="Sekimoto S."/>
            <person name="Aerts A.L."/>
            <person name="Choi C."/>
            <person name="Clum A."/>
            <person name="LaButti K.M."/>
            <person name="Lindquist E.A."/>
            <person name="Yee Ngan C."/>
            <person name="Ohm R.A."/>
            <person name="Salamov A.A."/>
            <person name="Grigoriev I.V."/>
            <person name="Spatafora J.W."/>
            <person name="Berbee M.L."/>
        </authorList>
    </citation>
    <scope>NUCLEOTIDE SEQUENCE [LARGE SCALE GENOMIC DNA]</scope>
    <source>
        <strain evidence="2 3">NRRL 28638</strain>
    </source>
</reference>
<sequence length="369" mass="39859">MNKNIANFALIACFTQAIYGANPNYPELAQFPEFALGPSAPNRPLKPSYPLRPTTPMDPGFLSGLSYLTSPLSELTKGISGAVGDVPVLGSVVKGAARSLQEVTNHLDEGDDLGAVFGVLGTVTGVVDNAAKGVTTAIGSPVHLDAVCVVNFVPHAISGYNQGHYVKSVLDICQSYEHCTDKGLLSHGIKSLGSYFGTANKKWIEYPTDNRKALEVFLKPNYPKDVSAEESEKIVCSYIPEEEGLLYKVINGTDIRGILGSWTIINALKTTPLISAFMHLELPEDPAEDYTATLEELKNCKLITSAMDFGFDTDWPLVIQEFKAVNFKNFQNQLVVALTKEGAALAAKTLLPPSVSNFASTFGFFNKKK</sequence>
<dbReference type="EMBL" id="KQ964433">
    <property type="protein sequence ID" value="KXN73651.1"/>
    <property type="molecule type" value="Genomic_DNA"/>
</dbReference>
<keyword evidence="3" id="KW-1185">Reference proteome</keyword>
<dbReference type="Proteomes" id="UP000070444">
    <property type="component" value="Unassembled WGS sequence"/>
</dbReference>
<protein>
    <submittedName>
        <fullName evidence="2">Uncharacterized protein</fullName>
    </submittedName>
</protein>
<evidence type="ECO:0000313" key="2">
    <source>
        <dbReference type="EMBL" id="KXN73651.1"/>
    </source>
</evidence>
<organism evidence="2 3">
    <name type="scientific">Conidiobolus coronatus (strain ATCC 28846 / CBS 209.66 / NRRL 28638)</name>
    <name type="common">Delacroixia coronata</name>
    <dbReference type="NCBI Taxonomy" id="796925"/>
    <lineage>
        <taxon>Eukaryota</taxon>
        <taxon>Fungi</taxon>
        <taxon>Fungi incertae sedis</taxon>
        <taxon>Zoopagomycota</taxon>
        <taxon>Entomophthoromycotina</taxon>
        <taxon>Entomophthoromycetes</taxon>
        <taxon>Entomophthorales</taxon>
        <taxon>Ancylistaceae</taxon>
        <taxon>Conidiobolus</taxon>
    </lineage>
</organism>
<dbReference type="AlphaFoldDB" id="A0A137PFE2"/>
<feature type="chain" id="PRO_5007294855" evidence="1">
    <location>
        <begin position="21"/>
        <end position="369"/>
    </location>
</feature>
<keyword evidence="1" id="KW-0732">Signal</keyword>
<evidence type="ECO:0000313" key="3">
    <source>
        <dbReference type="Proteomes" id="UP000070444"/>
    </source>
</evidence>
<accession>A0A137PFE2</accession>
<feature type="signal peptide" evidence="1">
    <location>
        <begin position="1"/>
        <end position="20"/>
    </location>
</feature>
<gene>
    <name evidence="2" type="ORF">CONCODRAFT_68081</name>
</gene>
<name>A0A137PFE2_CONC2</name>
<proteinExistence type="predicted"/>